<evidence type="ECO:0000256" key="1">
    <source>
        <dbReference type="SAM" id="MobiDB-lite"/>
    </source>
</evidence>
<evidence type="ECO:0000313" key="3">
    <source>
        <dbReference type="Proteomes" id="UP000811619"/>
    </source>
</evidence>
<organism evidence="2 3">
    <name type="scientific">Claviceps africana</name>
    <dbReference type="NCBI Taxonomy" id="83212"/>
    <lineage>
        <taxon>Eukaryota</taxon>
        <taxon>Fungi</taxon>
        <taxon>Dikarya</taxon>
        <taxon>Ascomycota</taxon>
        <taxon>Pezizomycotina</taxon>
        <taxon>Sordariomycetes</taxon>
        <taxon>Hypocreomycetidae</taxon>
        <taxon>Hypocreales</taxon>
        <taxon>Clavicipitaceae</taxon>
        <taxon>Claviceps</taxon>
    </lineage>
</organism>
<reference evidence="2" key="1">
    <citation type="journal article" date="2020" name="bioRxiv">
        <title>Whole genome comparisons of ergot fungi reveals the divergence and evolution of species within the genus Claviceps are the result of varying mechanisms driving genome evolution and host range expansion.</title>
        <authorList>
            <person name="Wyka S.A."/>
            <person name="Mondo S.J."/>
            <person name="Liu M."/>
            <person name="Dettman J."/>
            <person name="Nalam V."/>
            <person name="Broders K.D."/>
        </authorList>
    </citation>
    <scope>NUCLEOTIDE SEQUENCE</scope>
    <source>
        <strain evidence="2">CCC 489</strain>
    </source>
</reference>
<evidence type="ECO:0000313" key="2">
    <source>
        <dbReference type="EMBL" id="KAG5926296.1"/>
    </source>
</evidence>
<feature type="region of interest" description="Disordered" evidence="1">
    <location>
        <begin position="1"/>
        <end position="35"/>
    </location>
</feature>
<accession>A0A8K0NHT4</accession>
<keyword evidence="3" id="KW-1185">Reference proteome</keyword>
<dbReference type="EMBL" id="SRPY01000278">
    <property type="protein sequence ID" value="KAG5926296.1"/>
    <property type="molecule type" value="Genomic_DNA"/>
</dbReference>
<dbReference type="Proteomes" id="UP000811619">
    <property type="component" value="Unassembled WGS sequence"/>
</dbReference>
<proteinExistence type="predicted"/>
<comment type="caution">
    <text evidence="2">The sequence shown here is derived from an EMBL/GenBank/DDBJ whole genome shotgun (WGS) entry which is preliminary data.</text>
</comment>
<dbReference type="AlphaFoldDB" id="A0A8K0NHT4"/>
<protein>
    <submittedName>
        <fullName evidence="2">Uncharacterized protein</fullName>
    </submittedName>
</protein>
<sequence>MQPPELLLVPAEDETSSSSAQKPPSTPAVRYRDADPTKNKVLPLLVATSLAVHGYRPSRLVGCHDNGFRLGREARIFLALATGRHATVSHGMANRRGDNDSVPAE</sequence>
<gene>
    <name evidence="2" type="ORF">E4U42_003443</name>
</gene>
<name>A0A8K0NHT4_9HYPO</name>